<dbReference type="AlphaFoldDB" id="A0A060SF95"/>
<gene>
    <name evidence="2" type="ORF">BN946_scf184829.g17</name>
</gene>
<sequence length="317" mass="33872">MFPDHDSCYASAPSDASADASFLLTDSSYDFFALSDWFSPLSLPSSLDPLTDFSDSFTVAQDITSHGVVPHAHNELRLAYLDECSSDASSLDICSSGYTLDASHVSPCREACKTIPDESSSSVRSEMPACIDPALIFGAAPLQPMPSWSHIDDEDESPTIDEQILAPDCPDRVLVASPSCSPEPEEAPSTPSLTHSSSPSSCSSTPSALRTPSCSPSPSPAADDYEPSPCEDDDEDDDEYIPAHCMRAKRVARAGRSSAPSKRGGKKTVRASPYPAVYLSASSSSSSARDSSSPCPTEFSSDLRRRRRFAPLFPHDL</sequence>
<feature type="compositionally biased region" description="Low complexity" evidence="1">
    <location>
        <begin position="177"/>
        <end position="222"/>
    </location>
</feature>
<feature type="compositionally biased region" description="Acidic residues" evidence="1">
    <location>
        <begin position="223"/>
        <end position="240"/>
    </location>
</feature>
<dbReference type="Proteomes" id="UP000029665">
    <property type="component" value="Unassembled WGS sequence"/>
</dbReference>
<dbReference type="HOGENOM" id="CLU_877562_0_0_1"/>
<dbReference type="OrthoDB" id="10641912at2759"/>
<feature type="region of interest" description="Disordered" evidence="1">
    <location>
        <begin position="175"/>
        <end position="301"/>
    </location>
</feature>
<feature type="compositionally biased region" description="Low complexity" evidence="1">
    <location>
        <begin position="271"/>
        <end position="296"/>
    </location>
</feature>
<evidence type="ECO:0000256" key="1">
    <source>
        <dbReference type="SAM" id="MobiDB-lite"/>
    </source>
</evidence>
<evidence type="ECO:0000313" key="3">
    <source>
        <dbReference type="Proteomes" id="UP000029665"/>
    </source>
</evidence>
<keyword evidence="3" id="KW-1185">Reference proteome</keyword>
<dbReference type="EMBL" id="CCBP010000095">
    <property type="protein sequence ID" value="CDO70909.1"/>
    <property type="molecule type" value="Genomic_DNA"/>
</dbReference>
<accession>A0A060SF95</accession>
<protein>
    <submittedName>
        <fullName evidence="2">Uncharacterized protein</fullName>
    </submittedName>
</protein>
<proteinExistence type="predicted"/>
<dbReference type="STRING" id="5643.A0A060SF95"/>
<reference evidence="2" key="1">
    <citation type="submission" date="2014-01" db="EMBL/GenBank/DDBJ databases">
        <title>The genome of the white-rot fungus Pycnoporus cinnabarinus: a basidiomycete model with a versatile arsenal for lignocellulosic biomass breakdown.</title>
        <authorList>
            <person name="Levasseur A."/>
            <person name="Lomascolo A."/>
            <person name="Ruiz-Duenas F.J."/>
            <person name="Uzan E."/>
            <person name="Piumi F."/>
            <person name="Kues U."/>
            <person name="Ram A.F.J."/>
            <person name="Murat C."/>
            <person name="Haon M."/>
            <person name="Benoit I."/>
            <person name="Arfi Y."/>
            <person name="Chevret D."/>
            <person name="Drula E."/>
            <person name="Kwon M.J."/>
            <person name="Gouret P."/>
            <person name="Lesage-Meessen L."/>
            <person name="Lombard V."/>
            <person name="Mariette J."/>
            <person name="Noirot C."/>
            <person name="Park J."/>
            <person name="Patyshakuliyeva A."/>
            <person name="Wieneger R.A.B."/>
            <person name="Wosten H.A.B."/>
            <person name="Martin F."/>
            <person name="Coutinho P.M."/>
            <person name="de Vries R."/>
            <person name="Martinez A.T."/>
            <person name="Klopp C."/>
            <person name="Pontarotti P."/>
            <person name="Henrissat B."/>
            <person name="Record E."/>
        </authorList>
    </citation>
    <scope>NUCLEOTIDE SEQUENCE [LARGE SCALE GENOMIC DNA]</scope>
    <source>
        <strain evidence="2">BRFM137</strain>
    </source>
</reference>
<organism evidence="2 3">
    <name type="scientific">Pycnoporus cinnabarinus</name>
    <name type="common">Cinnabar-red polypore</name>
    <name type="synonym">Trametes cinnabarina</name>
    <dbReference type="NCBI Taxonomy" id="5643"/>
    <lineage>
        <taxon>Eukaryota</taxon>
        <taxon>Fungi</taxon>
        <taxon>Dikarya</taxon>
        <taxon>Basidiomycota</taxon>
        <taxon>Agaricomycotina</taxon>
        <taxon>Agaricomycetes</taxon>
        <taxon>Polyporales</taxon>
        <taxon>Polyporaceae</taxon>
        <taxon>Trametes</taxon>
    </lineage>
</organism>
<comment type="caution">
    <text evidence="2">The sequence shown here is derived from an EMBL/GenBank/DDBJ whole genome shotgun (WGS) entry which is preliminary data.</text>
</comment>
<evidence type="ECO:0000313" key="2">
    <source>
        <dbReference type="EMBL" id="CDO70909.1"/>
    </source>
</evidence>
<name>A0A060SF95_PYCCI</name>